<dbReference type="InterPro" id="IPR036638">
    <property type="entry name" value="HLH_DNA-bd_sf"/>
</dbReference>
<sequence length="55" mass="6248">MSIPFTLDLEIEQLKGVLSFMAAKHKYNMNHPKVVEISQQLDGLIVECMKKRAAC</sequence>
<dbReference type="AlphaFoldDB" id="A0A7X3FGP6"/>
<dbReference type="GO" id="GO:0043937">
    <property type="term" value="P:regulation of sporulation"/>
    <property type="evidence" value="ECO:0007669"/>
    <property type="project" value="InterPro"/>
</dbReference>
<evidence type="ECO:0000313" key="1">
    <source>
        <dbReference type="EMBL" id="MVO99306.1"/>
    </source>
</evidence>
<dbReference type="Pfam" id="PF09388">
    <property type="entry name" value="SpoOE-like"/>
    <property type="match status" value="1"/>
</dbReference>
<dbReference type="InterPro" id="IPR037208">
    <property type="entry name" value="Spo0E-like_sf"/>
</dbReference>
<protein>
    <submittedName>
        <fullName evidence="1">Spo0E family sporulation regulatory protein-aspartic acid phosphatase</fullName>
    </submittedName>
</protein>
<dbReference type="OrthoDB" id="2680326at2"/>
<dbReference type="Proteomes" id="UP000490800">
    <property type="component" value="Unassembled WGS sequence"/>
</dbReference>
<dbReference type="SUPFAM" id="SSF140500">
    <property type="entry name" value="BAS1536-like"/>
    <property type="match status" value="1"/>
</dbReference>
<dbReference type="EMBL" id="RHLK01000003">
    <property type="protein sequence ID" value="MVO99306.1"/>
    <property type="molecule type" value="Genomic_DNA"/>
</dbReference>
<comment type="caution">
    <text evidence="1">The sequence shown here is derived from an EMBL/GenBank/DDBJ whole genome shotgun (WGS) entry which is preliminary data.</text>
</comment>
<organism evidence="1 2">
    <name type="scientific">Paenibacillus lutrae</name>
    <dbReference type="NCBI Taxonomy" id="2078573"/>
    <lineage>
        <taxon>Bacteria</taxon>
        <taxon>Bacillati</taxon>
        <taxon>Bacillota</taxon>
        <taxon>Bacilli</taxon>
        <taxon>Bacillales</taxon>
        <taxon>Paenibacillaceae</taxon>
        <taxon>Paenibacillus</taxon>
    </lineage>
</organism>
<name>A0A7X3FGP6_9BACL</name>
<accession>A0A7X3FGP6</accession>
<evidence type="ECO:0000313" key="2">
    <source>
        <dbReference type="Proteomes" id="UP000490800"/>
    </source>
</evidence>
<dbReference type="GO" id="GO:0046983">
    <property type="term" value="F:protein dimerization activity"/>
    <property type="evidence" value="ECO:0007669"/>
    <property type="project" value="InterPro"/>
</dbReference>
<gene>
    <name evidence="1" type="ORF">EDM21_07145</name>
</gene>
<proteinExistence type="predicted"/>
<reference evidence="1 2" key="1">
    <citation type="journal article" date="2019" name="Microorganisms">
        <title>Paenibacillus lutrae sp. nov., A Chitinolytic Species Isolated from A River Otter in Castril Natural Park, Granada, Spain.</title>
        <authorList>
            <person name="Rodriguez M."/>
            <person name="Reina J.C."/>
            <person name="Bejar V."/>
            <person name="Llamas I."/>
        </authorList>
    </citation>
    <scope>NUCLEOTIDE SEQUENCE [LARGE SCALE GENOMIC DNA]</scope>
    <source>
        <strain evidence="1 2">N10</strain>
    </source>
</reference>
<keyword evidence="2" id="KW-1185">Reference proteome</keyword>
<dbReference type="InterPro" id="IPR018540">
    <property type="entry name" value="Spo0E-like"/>
</dbReference>
<dbReference type="RefSeq" id="WP_157334224.1">
    <property type="nucleotide sequence ID" value="NZ_RHLK01000003.1"/>
</dbReference>
<dbReference type="Gene3D" id="4.10.280.10">
    <property type="entry name" value="Helix-loop-helix DNA-binding domain"/>
    <property type="match status" value="1"/>
</dbReference>